<dbReference type="Proteomes" id="UP001153332">
    <property type="component" value="Unassembled WGS sequence"/>
</dbReference>
<organism evidence="1 2">
    <name type="scientific">Lasiodiplodia mahajangana</name>
    <dbReference type="NCBI Taxonomy" id="1108764"/>
    <lineage>
        <taxon>Eukaryota</taxon>
        <taxon>Fungi</taxon>
        <taxon>Dikarya</taxon>
        <taxon>Ascomycota</taxon>
        <taxon>Pezizomycotina</taxon>
        <taxon>Dothideomycetes</taxon>
        <taxon>Dothideomycetes incertae sedis</taxon>
        <taxon>Botryosphaeriales</taxon>
        <taxon>Botryosphaeriaceae</taxon>
        <taxon>Lasiodiplodia</taxon>
    </lineage>
</organism>
<gene>
    <name evidence="1" type="ORF">O1611_g4743</name>
</gene>
<protein>
    <submittedName>
        <fullName evidence="1">Uncharacterized protein</fullName>
    </submittedName>
</protein>
<dbReference type="EMBL" id="JAPUUL010000929">
    <property type="protein sequence ID" value="KAJ8128889.1"/>
    <property type="molecule type" value="Genomic_DNA"/>
</dbReference>
<evidence type="ECO:0000313" key="2">
    <source>
        <dbReference type="Proteomes" id="UP001153332"/>
    </source>
</evidence>
<evidence type="ECO:0000313" key="1">
    <source>
        <dbReference type="EMBL" id="KAJ8128889.1"/>
    </source>
</evidence>
<reference evidence="1" key="1">
    <citation type="submission" date="2022-12" db="EMBL/GenBank/DDBJ databases">
        <title>Genome Sequence of Lasiodiplodia mahajangana.</title>
        <authorList>
            <person name="Buettner E."/>
        </authorList>
    </citation>
    <scope>NUCLEOTIDE SEQUENCE</scope>
    <source>
        <strain evidence="1">VT137</strain>
    </source>
</reference>
<proteinExistence type="predicted"/>
<comment type="caution">
    <text evidence="1">The sequence shown here is derived from an EMBL/GenBank/DDBJ whole genome shotgun (WGS) entry which is preliminary data.</text>
</comment>
<accession>A0ACC2JNF4</accession>
<name>A0ACC2JNF4_9PEZI</name>
<sequence>MPSLEPRRRSRAVYEEDDDAEPSPATSDSSKRRKSDMNGQISEEEEEEDYEGRTKREMGDDSPAPPNRRVNGHASTNGRTPDASDFHPGAIVRVRVDNFVTYKHAEFLPGPNLNMVIGPNGTGKSSLVCAICLGLGYHPKHLGRASHVGEFVKHGEESATIEVELQKRPNDRANHVIRVQINREDNGRKWWLNGKESTHKAVQELTRKLRIQIDNLCQFLPQDKVAEFAGLTPTRLLEETLRAAAPEEILEWQMELKKLHKDHREMKVQVENCADILRNHESRQQGLQADVDRLHEREAIQKKVEDLRSARAVAEYNDKRLKYSEAKKRLRDAKKNLEDLQNACGPALEAVNQKQEYQAQIEPVVTERKRILREAEVAGEQALRNIESYDEFIRNEENKVKAEEDTLRSIKSRIQQRRKELTTLEARLKDKPPEFVPAEWNAKIRLRESALQEIEAERRVLDDRFEELKGVNSTMKESLKTLGQEFEALNSQQGMKLAQLKNVHAEAARGWEWLQENQDQFQKEVFGPPMLTCSITDKRYSDQVQSLLSQDDFICFICQTPSDHKKLSNQFYGQMGIAVPIRTCGSDFASFRPAIPRDRLREFGLDAYAIDYLEGPEPVLAMFCAERKLHTSGVARGDISNAQYEQIMAAERIPQWAAGKQIYRVARRREYGPSATSTSTRSIMQGRFWTDQPVDERERADIENRMEEVRQKLTTLREEGVDIREKKRGLSNREDEVRQQIDELKQQKNELQKAATQYATLGDKIPIVKGQLEDAQRSILEARALISEAAARSDELVLKRARSVLEHKALLSSMRDTHQALLDAQIRLLEAKSDVKALEERNLDIKKRLDAEQMEIRAAKAEADRLKEDAQAARETVSEAVAEDPDRLPYLNELASGKTPEELDHEIGAEQSKLEYVHAVDPAVLQQFQKRAQEILNLTQQKEKLTARFDSLSRKTDELRQKWEPRVDALITKINDAFAYNFEQINCAGQVDIYKDEEDFEQWAIEIKVKFRQNETLQQLNQHRQSGGERAVSTIFYLMALQSMAQAPFRVVDEINQGMDPRNERMVHERMVEIACREHTSQYFLITPKLLTGLRYDERMRILCIASGEHMPPEGRKLDFGKLVKIQRAITAAA</sequence>
<keyword evidence="2" id="KW-1185">Reference proteome</keyword>